<accession>A0A6G9CRM2</accession>
<dbReference type="EMBL" id="CP050124">
    <property type="protein sequence ID" value="QIP39695.1"/>
    <property type="molecule type" value="Genomic_DNA"/>
</dbReference>
<dbReference type="Proteomes" id="UP000502345">
    <property type="component" value="Chromosome"/>
</dbReference>
<proteinExistence type="predicted"/>
<evidence type="ECO:0000313" key="2">
    <source>
        <dbReference type="EMBL" id="QIP39754.1"/>
    </source>
</evidence>
<evidence type="ECO:0000313" key="3">
    <source>
        <dbReference type="Proteomes" id="UP000502345"/>
    </source>
</evidence>
<organism evidence="1 3">
    <name type="scientific">Rhodococcus erythropolis</name>
    <name type="common">Arthrobacter picolinophilus</name>
    <dbReference type="NCBI Taxonomy" id="1833"/>
    <lineage>
        <taxon>Bacteria</taxon>
        <taxon>Bacillati</taxon>
        <taxon>Actinomycetota</taxon>
        <taxon>Actinomycetes</taxon>
        <taxon>Mycobacteriales</taxon>
        <taxon>Nocardiaceae</taxon>
        <taxon>Rhodococcus</taxon>
        <taxon>Rhodococcus erythropolis group</taxon>
    </lineage>
</organism>
<sequence>MDHMMSLQDQLDQNEWDLEQARRAGNPNAIDLLLDQRNILLADIHNTRTTR</sequence>
<reference evidence="1 3" key="1">
    <citation type="submission" date="2020-03" db="EMBL/GenBank/DDBJ databases">
        <title>Screen low temperature-resistant strains for efficient degradation of petroleum hydrocarbons under the low temperature.</title>
        <authorList>
            <person name="Wang Y."/>
            <person name="Chen J."/>
        </authorList>
    </citation>
    <scope>NUCLEOTIDE SEQUENCE [LARGE SCALE GENOMIC DNA]</scope>
    <source>
        <strain evidence="1 3">KB1</strain>
    </source>
</reference>
<dbReference type="EMBL" id="CP050124">
    <property type="protein sequence ID" value="QIP39754.1"/>
    <property type="molecule type" value="Genomic_DNA"/>
</dbReference>
<evidence type="ECO:0000313" key="1">
    <source>
        <dbReference type="EMBL" id="QIP39695.1"/>
    </source>
</evidence>
<gene>
    <name evidence="1" type="ORF">G9444_2451</name>
    <name evidence="2" type="ORF">G9444_2510</name>
</gene>
<protein>
    <submittedName>
        <fullName evidence="1">Uncharacterized protein</fullName>
    </submittedName>
</protein>
<dbReference type="AlphaFoldDB" id="A0A6G9CRM2"/>
<name>A0A6G9CRM2_RHOER</name>